<dbReference type="Pfam" id="PF03783">
    <property type="entry name" value="CsgG"/>
    <property type="match status" value="1"/>
</dbReference>
<protein>
    <submittedName>
        <fullName evidence="7">Curli production assembly protein CsgG</fullName>
    </submittedName>
</protein>
<comment type="caution">
    <text evidence="7">The sequence shown here is derived from an EMBL/GenBank/DDBJ whole genome shotgun (WGS) entry which is preliminary data.</text>
</comment>
<evidence type="ECO:0000256" key="2">
    <source>
        <dbReference type="ARBA" id="ARBA00022729"/>
    </source>
</evidence>
<gene>
    <name evidence="7" type="ORF">KEU06_23010</name>
</gene>
<evidence type="ECO:0000256" key="4">
    <source>
        <dbReference type="ARBA" id="ARBA00023139"/>
    </source>
</evidence>
<accession>A0A942E5S9</accession>
<keyword evidence="2" id="KW-0732">Signal</keyword>
<organism evidence="7 8">
    <name type="scientific">Pseudaminobacter soli</name>
    <name type="common">ex Zhang et al. 2022</name>
    <dbReference type="NCBI Taxonomy" id="2831468"/>
    <lineage>
        <taxon>Bacteria</taxon>
        <taxon>Pseudomonadati</taxon>
        <taxon>Pseudomonadota</taxon>
        <taxon>Alphaproteobacteria</taxon>
        <taxon>Hyphomicrobiales</taxon>
        <taxon>Phyllobacteriaceae</taxon>
        <taxon>Pseudaminobacter</taxon>
    </lineage>
</organism>
<proteinExistence type="predicted"/>
<evidence type="ECO:0000256" key="3">
    <source>
        <dbReference type="ARBA" id="ARBA00023136"/>
    </source>
</evidence>
<reference evidence="7" key="1">
    <citation type="submission" date="2021-04" db="EMBL/GenBank/DDBJ databases">
        <title>Pseudaminobacter soli sp. nov., isolated from paddy soil contaminated by heavy metals.</title>
        <authorList>
            <person name="Zhang K."/>
        </authorList>
    </citation>
    <scope>NUCLEOTIDE SEQUENCE</scope>
    <source>
        <strain evidence="7">19-2017</strain>
    </source>
</reference>
<dbReference type="PANTHER" id="PTHR41164">
    <property type="entry name" value="CURLI PRODUCTION ASSEMBLY/TRANSPORT COMPONENT CSGG"/>
    <property type="match status" value="1"/>
</dbReference>
<dbReference type="EMBL" id="JAGWCR010000014">
    <property type="protein sequence ID" value="MBS3651491.1"/>
    <property type="molecule type" value="Genomic_DNA"/>
</dbReference>
<evidence type="ECO:0000313" key="8">
    <source>
        <dbReference type="Proteomes" id="UP000680348"/>
    </source>
</evidence>
<dbReference type="AlphaFoldDB" id="A0A942E5S9"/>
<name>A0A942E5S9_9HYPH</name>
<keyword evidence="8" id="KW-1185">Reference proteome</keyword>
<sequence length="393" mass="41915">MGLRGNVALSVLVAGLGLAGCQSTPPESVLQPVVTPVTQQSFSLRTLPPPRERVPVAVYDFPDLTGQYRERENVQTLSRAVTQGGAPMLIKALQDAGERRWFSVLDRARLDDILKERQIVTEMRRIYRNEERVPASVLPPLSYAGIIMQGGITGYDTNTKTGGIGARYLGIGADAKWVQDTVTVTLRAVSTSTGEVLSTVTVHKAIASYGIQGGAFRYVELDSILEAEAGITQNEPKQIAVQEAIEKAVVSLIIEGAELGVWAFVDPVLGQQIIADYRREKYADAPVLEAQVPPPPDTRNAANVVPTEPFAPRVARTVRRPAPATVPVEPAPPPPPPAPEEDETVGSLPPGTNAPPPAQPGETIGSAEPMRDGSPASKASDKPQQVAVVSARL</sequence>
<keyword evidence="1" id="KW-1003">Cell membrane</keyword>
<evidence type="ECO:0000256" key="1">
    <source>
        <dbReference type="ARBA" id="ARBA00022475"/>
    </source>
</evidence>
<dbReference type="GO" id="GO:0030288">
    <property type="term" value="C:outer membrane-bounded periplasmic space"/>
    <property type="evidence" value="ECO:0007669"/>
    <property type="project" value="InterPro"/>
</dbReference>
<dbReference type="Proteomes" id="UP000680348">
    <property type="component" value="Unassembled WGS sequence"/>
</dbReference>
<keyword evidence="5" id="KW-0449">Lipoprotein</keyword>
<dbReference type="PROSITE" id="PS51257">
    <property type="entry name" value="PROKAR_LIPOPROTEIN"/>
    <property type="match status" value="1"/>
</dbReference>
<evidence type="ECO:0000256" key="6">
    <source>
        <dbReference type="SAM" id="MobiDB-lite"/>
    </source>
</evidence>
<keyword evidence="4" id="KW-0564">Palmitate</keyword>
<dbReference type="Gene3D" id="3.40.50.10610">
    <property type="entry name" value="ABC-type transport auxiliary lipoprotein component"/>
    <property type="match status" value="2"/>
</dbReference>
<evidence type="ECO:0000313" key="7">
    <source>
        <dbReference type="EMBL" id="MBS3651491.1"/>
    </source>
</evidence>
<feature type="compositionally biased region" description="Pro residues" evidence="6">
    <location>
        <begin position="329"/>
        <end position="338"/>
    </location>
</feature>
<dbReference type="PANTHER" id="PTHR41164:SF1">
    <property type="entry name" value="CURLI PRODUCTION ASSEMBLY_TRANSPORT COMPONENT CSGG"/>
    <property type="match status" value="1"/>
</dbReference>
<dbReference type="InterPro" id="IPR005534">
    <property type="entry name" value="Curli_assmbl/transp-comp_CsgG"/>
</dbReference>
<feature type="region of interest" description="Disordered" evidence="6">
    <location>
        <begin position="289"/>
        <end position="393"/>
    </location>
</feature>
<evidence type="ECO:0000256" key="5">
    <source>
        <dbReference type="ARBA" id="ARBA00023288"/>
    </source>
</evidence>
<keyword evidence="3" id="KW-0472">Membrane</keyword>
<feature type="compositionally biased region" description="Low complexity" evidence="6">
    <location>
        <begin position="311"/>
        <end position="328"/>
    </location>
</feature>